<dbReference type="GO" id="GO:0008666">
    <property type="term" value="F:2,3,4,5-tetrahydropyridine-2,6-dicarboxylate N-succinyltransferase activity"/>
    <property type="evidence" value="ECO:0007669"/>
    <property type="project" value="UniProtKB-UniRule"/>
</dbReference>
<keyword evidence="2 9" id="KW-0963">Cytoplasm</keyword>
<feature type="region of interest" description="Disordered" evidence="10">
    <location>
        <begin position="1"/>
        <end position="20"/>
    </location>
</feature>
<evidence type="ECO:0000256" key="2">
    <source>
        <dbReference type="ARBA" id="ARBA00022490"/>
    </source>
</evidence>
<keyword evidence="7 9" id="KW-0457">Lysine biosynthesis</keyword>
<dbReference type="GO" id="GO:0019877">
    <property type="term" value="P:diaminopimelate biosynthetic process"/>
    <property type="evidence" value="ECO:0007669"/>
    <property type="project" value="UniProtKB-UniRule"/>
</dbReference>
<dbReference type="InterPro" id="IPR001451">
    <property type="entry name" value="Hexapep"/>
</dbReference>
<reference evidence="12 13" key="1">
    <citation type="submission" date="2020-08" db="EMBL/GenBank/DDBJ databases">
        <title>Lysobacter sp. II4 sp. nov., isolated from soil.</title>
        <authorList>
            <person name="Woo C.Y."/>
            <person name="Kim J."/>
        </authorList>
    </citation>
    <scope>NUCLEOTIDE SEQUENCE [LARGE SCALE GENOMIC DNA]</scope>
    <source>
        <strain evidence="12 13">II4</strain>
    </source>
</reference>
<keyword evidence="13" id="KW-1185">Reference proteome</keyword>
<dbReference type="EC" id="2.3.1.117" evidence="9"/>
<dbReference type="NCBIfam" id="NF008808">
    <property type="entry name" value="PRK11830.1"/>
    <property type="match status" value="1"/>
</dbReference>
<dbReference type="PANTHER" id="PTHR19136">
    <property type="entry name" value="MOLYBDENUM COFACTOR GUANYLYLTRANSFERASE"/>
    <property type="match status" value="1"/>
</dbReference>
<dbReference type="InterPro" id="IPR037133">
    <property type="entry name" value="THP_succinylTrfase_N_sf"/>
</dbReference>
<gene>
    <name evidence="9 12" type="primary">dapD</name>
    <name evidence="12" type="ORF">H8B22_12330</name>
</gene>
<accession>A0A7H0FW50</accession>
<evidence type="ECO:0000256" key="8">
    <source>
        <dbReference type="ARBA" id="ARBA00023315"/>
    </source>
</evidence>
<evidence type="ECO:0000256" key="6">
    <source>
        <dbReference type="ARBA" id="ARBA00022915"/>
    </source>
</evidence>
<feature type="compositionally biased region" description="Basic residues" evidence="10">
    <location>
        <begin position="1"/>
        <end position="15"/>
    </location>
</feature>
<dbReference type="NCBIfam" id="TIGR00965">
    <property type="entry name" value="dapD"/>
    <property type="match status" value="1"/>
</dbReference>
<evidence type="ECO:0000259" key="11">
    <source>
        <dbReference type="Pfam" id="PF14805"/>
    </source>
</evidence>
<keyword evidence="8 9" id="KW-0012">Acyltransferase</keyword>
<evidence type="ECO:0000256" key="3">
    <source>
        <dbReference type="ARBA" id="ARBA00022605"/>
    </source>
</evidence>
<dbReference type="HAMAP" id="MF_00811">
    <property type="entry name" value="DapD"/>
    <property type="match status" value="1"/>
</dbReference>
<comment type="pathway">
    <text evidence="9">Amino-acid biosynthesis; L-lysine biosynthesis via DAP pathway; LL-2,6-diaminopimelate from (S)-tetrahydrodipicolinate (succinylase route): step 1/3.</text>
</comment>
<dbReference type="RefSeq" id="WP_187711708.1">
    <property type="nucleotide sequence ID" value="NZ_CP060820.1"/>
</dbReference>
<dbReference type="KEGG" id="lsx:H8B22_12330"/>
<dbReference type="InterPro" id="IPR005664">
    <property type="entry name" value="DapD_Trfase_Hexpep_rpt_fam"/>
</dbReference>
<keyword evidence="6 9" id="KW-0220">Diaminopimelate biosynthesis</keyword>
<dbReference type="InterPro" id="IPR023180">
    <property type="entry name" value="THP_succinylTrfase_dom1"/>
</dbReference>
<dbReference type="AlphaFoldDB" id="A0A7H0FW50"/>
<name>A0A7H0FW50_9GAMM</name>
<feature type="binding site" evidence="9">
    <location>
        <position position="162"/>
    </location>
    <ligand>
        <name>substrate</name>
    </ligand>
</feature>
<dbReference type="Proteomes" id="UP000516018">
    <property type="component" value="Chromosome"/>
</dbReference>
<evidence type="ECO:0000256" key="10">
    <source>
        <dbReference type="SAM" id="MobiDB-lite"/>
    </source>
</evidence>
<dbReference type="GO" id="GO:0016779">
    <property type="term" value="F:nucleotidyltransferase activity"/>
    <property type="evidence" value="ECO:0007669"/>
    <property type="project" value="TreeGrafter"/>
</dbReference>
<evidence type="ECO:0000313" key="12">
    <source>
        <dbReference type="EMBL" id="QNP40266.1"/>
    </source>
</evidence>
<keyword evidence="3 9" id="KW-0028">Amino-acid biosynthesis</keyword>
<protein>
    <recommendedName>
        <fullName evidence="9">2,3,4,5-tetrahydropyridine-2,6-dicarboxylate N-succinyltransferase</fullName>
        <ecNumber evidence="9">2.3.1.117</ecNumber>
    </recommendedName>
    <alternativeName>
        <fullName evidence="9">Tetrahydrodipicolinate N-succinyltransferase</fullName>
        <shortName evidence="9">THDP succinyltransferase</shortName>
        <shortName evidence="9">THP succinyltransferase</shortName>
        <shortName evidence="9">Tetrahydropicolinate succinylase</shortName>
    </alternativeName>
</protein>
<dbReference type="Gene3D" id="2.160.10.10">
    <property type="entry name" value="Hexapeptide repeat proteins"/>
    <property type="match status" value="1"/>
</dbReference>
<evidence type="ECO:0000256" key="9">
    <source>
        <dbReference type="HAMAP-Rule" id="MF_00811"/>
    </source>
</evidence>
<evidence type="ECO:0000256" key="1">
    <source>
        <dbReference type="ARBA" id="ARBA00007274"/>
    </source>
</evidence>
<dbReference type="InterPro" id="IPR011004">
    <property type="entry name" value="Trimer_LpxA-like_sf"/>
</dbReference>
<dbReference type="Pfam" id="PF14602">
    <property type="entry name" value="Hexapep_2"/>
    <property type="match status" value="1"/>
</dbReference>
<proteinExistence type="inferred from homology"/>
<dbReference type="Gene3D" id="1.10.166.10">
    <property type="entry name" value="Tetrahydrodipicolinate-N-succinyltransferase, N-terminal domain"/>
    <property type="match status" value="1"/>
</dbReference>
<dbReference type="EMBL" id="CP060820">
    <property type="protein sequence ID" value="QNP40266.1"/>
    <property type="molecule type" value="Genomic_DNA"/>
</dbReference>
<evidence type="ECO:0000256" key="7">
    <source>
        <dbReference type="ARBA" id="ARBA00023154"/>
    </source>
</evidence>
<sequence length="296" mass="31944">MSEKKPARKVAKKTAPKGPGVDELKFMVESAFERRAMLSLDEIDGSTRPTVERVIEGLEQGEFRVAEPDGKGGWKVNEWLKKAVLLYFRVNEMQLVDAQPAPFWDKVPARFAGFSESEFRKVGARVVPGAIARRGAHIGKDVVLMPSFVNIGAYVGEGTMVDTWATVGSCAQIGKHCHLSGGAGIGGVLEPLQASPTIIEDHCFIGARSEVVEGFVVGHHSVIGMGVFLGQSTRVYNRMTGEISYGSVPPYSVVVSGQLPSKDGSHSLYCAVIVKQVDAKTRSKTSINELLRGLAE</sequence>
<evidence type="ECO:0000313" key="13">
    <source>
        <dbReference type="Proteomes" id="UP000516018"/>
    </source>
</evidence>
<dbReference type="GO" id="GO:0009089">
    <property type="term" value="P:lysine biosynthetic process via diaminopimelate"/>
    <property type="evidence" value="ECO:0007669"/>
    <property type="project" value="UniProtKB-UniRule"/>
</dbReference>
<comment type="subcellular location">
    <subcellularLocation>
        <location evidence="9">Cytoplasm</location>
    </subcellularLocation>
</comment>
<comment type="similarity">
    <text evidence="1 9">Belongs to the transferase hexapeptide repeat family.</text>
</comment>
<organism evidence="12 13">
    <name type="scientific">Agrilutibacter terrestris</name>
    <dbReference type="NCBI Taxonomy" id="2865112"/>
    <lineage>
        <taxon>Bacteria</taxon>
        <taxon>Pseudomonadati</taxon>
        <taxon>Pseudomonadota</taxon>
        <taxon>Gammaproteobacteria</taxon>
        <taxon>Lysobacterales</taxon>
        <taxon>Lysobacteraceae</taxon>
        <taxon>Agrilutibacter</taxon>
    </lineage>
</organism>
<comment type="subunit">
    <text evidence="9">Homotrimer.</text>
</comment>
<evidence type="ECO:0000256" key="4">
    <source>
        <dbReference type="ARBA" id="ARBA00022679"/>
    </source>
</evidence>
<feature type="domain" description="Tetrahydrodipicolinate-N-succinyltransferase chain A" evidence="11">
    <location>
        <begin position="24"/>
        <end position="90"/>
    </location>
</feature>
<dbReference type="PANTHER" id="PTHR19136:SF52">
    <property type="entry name" value="2,3,4,5-TETRAHYDROPYRIDINE-2,6-DICARBOXYLATE N-SUCCINYLTRANSFERASE"/>
    <property type="match status" value="1"/>
</dbReference>
<keyword evidence="5 9" id="KW-0677">Repeat</keyword>
<dbReference type="GO" id="GO:0005737">
    <property type="term" value="C:cytoplasm"/>
    <property type="evidence" value="ECO:0007669"/>
    <property type="project" value="UniProtKB-SubCell"/>
</dbReference>
<dbReference type="Pfam" id="PF14805">
    <property type="entry name" value="THDPS_N_2"/>
    <property type="match status" value="1"/>
</dbReference>
<evidence type="ECO:0000256" key="5">
    <source>
        <dbReference type="ARBA" id="ARBA00022737"/>
    </source>
</evidence>
<keyword evidence="4 9" id="KW-0808">Transferase</keyword>
<dbReference type="UniPathway" id="UPA00034">
    <property type="reaction ID" value="UER00019"/>
</dbReference>
<comment type="catalytic activity">
    <reaction evidence="9">
        <text>(S)-2,3,4,5-tetrahydrodipicolinate + succinyl-CoA + H2O = (S)-2-succinylamino-6-oxoheptanedioate + CoA</text>
        <dbReference type="Rhea" id="RHEA:17325"/>
        <dbReference type="ChEBI" id="CHEBI:15377"/>
        <dbReference type="ChEBI" id="CHEBI:15685"/>
        <dbReference type="ChEBI" id="CHEBI:16845"/>
        <dbReference type="ChEBI" id="CHEBI:57287"/>
        <dbReference type="ChEBI" id="CHEBI:57292"/>
        <dbReference type="EC" id="2.3.1.117"/>
    </reaction>
</comment>
<feature type="binding site" evidence="9">
    <location>
        <position position="125"/>
    </location>
    <ligand>
        <name>substrate</name>
    </ligand>
</feature>
<dbReference type="CDD" id="cd03350">
    <property type="entry name" value="LbH_THP_succinylT"/>
    <property type="match status" value="1"/>
</dbReference>
<dbReference type="SUPFAM" id="SSF51161">
    <property type="entry name" value="Trimeric LpxA-like enzymes"/>
    <property type="match status" value="1"/>
</dbReference>